<name>A0AAW9RM32_9HYPH</name>
<dbReference type="RefSeq" id="WP_340327723.1">
    <property type="nucleotide sequence ID" value="NZ_JAZHOF010000001.1"/>
</dbReference>
<dbReference type="AlphaFoldDB" id="A0AAW9RM32"/>
<dbReference type="InterPro" id="IPR011761">
    <property type="entry name" value="ATP-grasp"/>
</dbReference>
<evidence type="ECO:0000256" key="4">
    <source>
        <dbReference type="ARBA" id="ARBA00022741"/>
    </source>
</evidence>
<keyword evidence="5 7" id="KW-0067">ATP-binding</keyword>
<dbReference type="GO" id="GO:0005524">
    <property type="term" value="F:ATP binding"/>
    <property type="evidence" value="ECO:0007669"/>
    <property type="project" value="UniProtKB-UniRule"/>
</dbReference>
<dbReference type="Gene3D" id="3.30.470.20">
    <property type="entry name" value="ATP-grasp fold, B domain"/>
    <property type="match status" value="1"/>
</dbReference>
<gene>
    <name evidence="10" type="ORF">V3328_00755</name>
</gene>
<protein>
    <recommendedName>
        <fullName evidence="2">biotin carboxylase</fullName>
        <ecNumber evidence="2">6.3.4.14</ecNumber>
    </recommendedName>
</protein>
<dbReference type="InterPro" id="IPR005479">
    <property type="entry name" value="CPAse_ATP-bd"/>
</dbReference>
<evidence type="ECO:0000313" key="10">
    <source>
        <dbReference type="EMBL" id="MEJ8569983.1"/>
    </source>
</evidence>
<organism evidence="10 11">
    <name type="scientific">Microbaculum marinum</name>
    <dbReference type="NCBI Taxonomy" id="1764581"/>
    <lineage>
        <taxon>Bacteria</taxon>
        <taxon>Pseudomonadati</taxon>
        <taxon>Pseudomonadota</taxon>
        <taxon>Alphaproteobacteria</taxon>
        <taxon>Hyphomicrobiales</taxon>
        <taxon>Tepidamorphaceae</taxon>
        <taxon>Microbaculum</taxon>
    </lineage>
</organism>
<keyword evidence="3 10" id="KW-0436">Ligase</keyword>
<dbReference type="SMART" id="SM00878">
    <property type="entry name" value="Biotin_carb_C"/>
    <property type="match status" value="1"/>
</dbReference>
<dbReference type="FunFam" id="3.30.1490.20:FF:000003">
    <property type="entry name" value="acetyl-CoA carboxylase isoform X1"/>
    <property type="match status" value="1"/>
</dbReference>
<dbReference type="PANTHER" id="PTHR48095:SF2">
    <property type="entry name" value="BIOTIN CARBOXYLASE, CHLOROPLASTIC"/>
    <property type="match status" value="1"/>
</dbReference>
<accession>A0AAW9RM32</accession>
<dbReference type="Pfam" id="PF02786">
    <property type="entry name" value="CPSase_L_D2"/>
    <property type="match status" value="1"/>
</dbReference>
<dbReference type="SUPFAM" id="SSF52440">
    <property type="entry name" value="PreATP-grasp domain"/>
    <property type="match status" value="1"/>
</dbReference>
<feature type="domain" description="ATP-grasp" evidence="8">
    <location>
        <begin position="121"/>
        <end position="318"/>
    </location>
</feature>
<dbReference type="InterPro" id="IPR011054">
    <property type="entry name" value="Rudment_hybrid_motif"/>
</dbReference>
<dbReference type="GO" id="GO:0046872">
    <property type="term" value="F:metal ion binding"/>
    <property type="evidence" value="ECO:0007669"/>
    <property type="project" value="InterPro"/>
</dbReference>
<keyword evidence="4 7" id="KW-0547">Nucleotide-binding</keyword>
<evidence type="ECO:0000259" key="9">
    <source>
        <dbReference type="PROSITE" id="PS50979"/>
    </source>
</evidence>
<reference evidence="10 11" key="1">
    <citation type="submission" date="2024-02" db="EMBL/GenBank/DDBJ databases">
        <title>Genome analysis and characterization of Microbaculum marinisediminis sp. nov., isolated from marine sediment.</title>
        <authorList>
            <person name="Du Z.-J."/>
            <person name="Ye Y.-Q."/>
            <person name="Zhang Z.-R."/>
            <person name="Yuan S.-M."/>
            <person name="Zhang X.-Y."/>
        </authorList>
    </citation>
    <scope>NUCLEOTIDE SEQUENCE [LARGE SCALE GENOMIC DNA]</scope>
    <source>
        <strain evidence="10 11">SDUM1044001</strain>
    </source>
</reference>
<dbReference type="SUPFAM" id="SSF56059">
    <property type="entry name" value="Glutathione synthetase ATP-binding domain-like"/>
    <property type="match status" value="1"/>
</dbReference>
<evidence type="ECO:0000259" key="8">
    <source>
        <dbReference type="PROSITE" id="PS50975"/>
    </source>
</evidence>
<dbReference type="PANTHER" id="PTHR48095">
    <property type="entry name" value="PYRUVATE CARBOXYLASE SUBUNIT A"/>
    <property type="match status" value="1"/>
</dbReference>
<dbReference type="EMBL" id="JAZHOF010000001">
    <property type="protein sequence ID" value="MEJ8569983.1"/>
    <property type="molecule type" value="Genomic_DNA"/>
</dbReference>
<dbReference type="InterPro" id="IPR005481">
    <property type="entry name" value="BC-like_N"/>
</dbReference>
<dbReference type="NCBIfam" id="NF006367">
    <property type="entry name" value="PRK08591.1"/>
    <property type="match status" value="1"/>
</dbReference>
<evidence type="ECO:0000313" key="11">
    <source>
        <dbReference type="Proteomes" id="UP001378188"/>
    </source>
</evidence>
<comment type="caution">
    <text evidence="10">The sequence shown here is derived from an EMBL/GenBank/DDBJ whole genome shotgun (WGS) entry which is preliminary data.</text>
</comment>
<dbReference type="PROSITE" id="PS50975">
    <property type="entry name" value="ATP_GRASP"/>
    <property type="match status" value="1"/>
</dbReference>
<dbReference type="SUPFAM" id="SSF51246">
    <property type="entry name" value="Rudiment single hybrid motif"/>
    <property type="match status" value="1"/>
</dbReference>
<dbReference type="PROSITE" id="PS00867">
    <property type="entry name" value="CPSASE_2"/>
    <property type="match status" value="1"/>
</dbReference>
<keyword evidence="11" id="KW-1185">Reference proteome</keyword>
<evidence type="ECO:0000256" key="1">
    <source>
        <dbReference type="ARBA" id="ARBA00003761"/>
    </source>
</evidence>
<sequence>MTIRRVFIANRGEIAVRIIRACQGLGIESVLAVSEADRDSLGARIADRAVCVGPASATESYLIAKNMVAAAVGTDCDALHPGYGFLAESPDLAQLCADNGVTFVGPSPEQIRRMGNKIEARRLAEEFDIPTLPGSTRVGSYEEASAVVAETGLPVMIKAAAGGGGKGMRIVTGTGQLRDEFARAASEAGAAFGDSTLYVEKFIANARHVEVQVLADSHGNVIHLGERDCSLQRRHQKMVEEAPAPNLPEALRDKIREAAVRLASRFGYRNAGTVEFILDQDEGRFYFLEMNTRIQVEHPVTEMITGIDLVEEQFRVAAGKTLRFAQDDIVFRGHAIECRVNAEMPEEGFRPSPGRISVWQPPQAPYIRLDSHCHEGYLVPMFYDSMIAKLIVYGTDRAEAIDRMTRAIDRFHIEGPATTLAFQKRLICEPAFRDGTMNTGLVDRMLAGNREGKQP</sequence>
<comment type="function">
    <text evidence="1">This protein is a component of the acetyl coenzyme A carboxylase complex; first, biotin carboxylase catalyzes the carboxylation of the carrier protein and then the transcarboxylase transfers the carboxyl group to form malonyl-CoA.</text>
</comment>
<evidence type="ECO:0000256" key="3">
    <source>
        <dbReference type="ARBA" id="ARBA00022598"/>
    </source>
</evidence>
<dbReference type="InterPro" id="IPR005482">
    <property type="entry name" value="Biotin_COase_C"/>
</dbReference>
<dbReference type="InterPro" id="IPR011764">
    <property type="entry name" value="Biotin_carboxylation_dom"/>
</dbReference>
<comment type="catalytic activity">
    <reaction evidence="6">
        <text>N(6)-biotinyl-L-lysyl-[protein] + hydrogencarbonate + ATP = N(6)-carboxybiotinyl-L-lysyl-[protein] + ADP + phosphate + H(+)</text>
        <dbReference type="Rhea" id="RHEA:13501"/>
        <dbReference type="Rhea" id="RHEA-COMP:10505"/>
        <dbReference type="Rhea" id="RHEA-COMP:10506"/>
        <dbReference type="ChEBI" id="CHEBI:15378"/>
        <dbReference type="ChEBI" id="CHEBI:17544"/>
        <dbReference type="ChEBI" id="CHEBI:30616"/>
        <dbReference type="ChEBI" id="CHEBI:43474"/>
        <dbReference type="ChEBI" id="CHEBI:83144"/>
        <dbReference type="ChEBI" id="CHEBI:83145"/>
        <dbReference type="ChEBI" id="CHEBI:456216"/>
        <dbReference type="EC" id="6.3.4.14"/>
    </reaction>
</comment>
<evidence type="ECO:0000256" key="5">
    <source>
        <dbReference type="ARBA" id="ARBA00022840"/>
    </source>
</evidence>
<dbReference type="Pfam" id="PF00289">
    <property type="entry name" value="Biotin_carb_N"/>
    <property type="match status" value="1"/>
</dbReference>
<dbReference type="InterPro" id="IPR016185">
    <property type="entry name" value="PreATP-grasp_dom_sf"/>
</dbReference>
<proteinExistence type="predicted"/>
<dbReference type="PROSITE" id="PS50979">
    <property type="entry name" value="BC"/>
    <property type="match status" value="1"/>
</dbReference>
<dbReference type="GO" id="GO:0004075">
    <property type="term" value="F:biotin carboxylase activity"/>
    <property type="evidence" value="ECO:0007669"/>
    <property type="project" value="UniProtKB-EC"/>
</dbReference>
<dbReference type="EC" id="6.3.4.14" evidence="2"/>
<dbReference type="Pfam" id="PF02785">
    <property type="entry name" value="Biotin_carb_C"/>
    <property type="match status" value="1"/>
</dbReference>
<dbReference type="Proteomes" id="UP001378188">
    <property type="component" value="Unassembled WGS sequence"/>
</dbReference>
<dbReference type="InterPro" id="IPR051602">
    <property type="entry name" value="ACC_Biotin_Carboxylase"/>
</dbReference>
<evidence type="ECO:0000256" key="2">
    <source>
        <dbReference type="ARBA" id="ARBA00013263"/>
    </source>
</evidence>
<feature type="domain" description="Biotin carboxylation" evidence="9">
    <location>
        <begin position="2"/>
        <end position="447"/>
    </location>
</feature>
<evidence type="ECO:0000256" key="7">
    <source>
        <dbReference type="PROSITE-ProRule" id="PRU00409"/>
    </source>
</evidence>
<evidence type="ECO:0000256" key="6">
    <source>
        <dbReference type="ARBA" id="ARBA00048600"/>
    </source>
</evidence>